<keyword evidence="3" id="KW-0012">Acyltransferase</keyword>
<feature type="domain" description="Phosphate acetyl/butaryl transferase" evidence="4">
    <location>
        <begin position="71"/>
        <end position="293"/>
    </location>
</feature>
<dbReference type="AlphaFoldDB" id="A0A2K4FAB5"/>
<dbReference type="InterPro" id="IPR002505">
    <property type="entry name" value="PTA_PTB"/>
</dbReference>
<sequence>MLYSELVDAPETLTGHIALVKANDPHMMEVVRVILTKTQAEISIYDTENVSELIQQFQLEDEVDQRLHIYQAENEDDMYAMCEAHLEAGQTQILMKGHVMTADILKFVLRRKHFMQDARFLNHVACFDISGYKKALLMTDPALNVSPSVEDRIKMVKQLHAFAQQLGYTELKVGLLSSIEKATKSVPSSVEAAEIKDYFTEHSMPHLKVDSPFAFDNAMSEENARRKGIQSEVAGDVDALIVSQLDVGNVLYKSLTQFGGAETIGTVVGAKFPIVLTSRTDDVQSKFNSVVLALKLL</sequence>
<proteinExistence type="inferred from homology"/>
<organism evidence="5 6">
    <name type="scientific">Staphylococcus argensis</name>
    <dbReference type="NCBI Taxonomy" id="1607738"/>
    <lineage>
        <taxon>Bacteria</taxon>
        <taxon>Bacillati</taxon>
        <taxon>Bacillota</taxon>
        <taxon>Bacilli</taxon>
        <taxon>Bacillales</taxon>
        <taxon>Staphylococcaceae</taxon>
        <taxon>Staphylococcus</taxon>
    </lineage>
</organism>
<evidence type="ECO:0000313" key="5">
    <source>
        <dbReference type="EMBL" id="POA08284.1"/>
    </source>
</evidence>
<evidence type="ECO:0000256" key="2">
    <source>
        <dbReference type="ARBA" id="ARBA00022679"/>
    </source>
</evidence>
<dbReference type="SUPFAM" id="SSF53659">
    <property type="entry name" value="Isocitrate/Isopropylmalate dehydrogenase-like"/>
    <property type="match status" value="1"/>
</dbReference>
<dbReference type="PANTHER" id="PTHR43356">
    <property type="entry name" value="PHOSPHATE ACETYLTRANSFERASE"/>
    <property type="match status" value="1"/>
</dbReference>
<dbReference type="UniPathway" id="UPA00340">
    <property type="reaction ID" value="UER00459"/>
</dbReference>
<dbReference type="InterPro" id="IPR012147">
    <property type="entry name" value="P_Ac_Bu_trans"/>
</dbReference>
<dbReference type="OrthoDB" id="9774179at2"/>
<evidence type="ECO:0000259" key="4">
    <source>
        <dbReference type="Pfam" id="PF01515"/>
    </source>
</evidence>
<accession>A0A2K4FAB5</accession>
<dbReference type="GO" id="GO:0006085">
    <property type="term" value="P:acetyl-CoA biosynthetic process"/>
    <property type="evidence" value="ECO:0007669"/>
    <property type="project" value="UniProtKB-UniPathway"/>
</dbReference>
<comment type="similarity">
    <text evidence="1">Belongs to the phosphate acetyltransferase and butyryltransferase family.</text>
</comment>
<comment type="caution">
    <text evidence="5">The sequence shown here is derived from an EMBL/GenBank/DDBJ whole genome shotgun (WGS) entry which is preliminary data.</text>
</comment>
<dbReference type="PIRSF" id="PIRSF000428">
    <property type="entry name" value="P_Ac_trans"/>
    <property type="match status" value="1"/>
</dbReference>
<dbReference type="Gene3D" id="3.40.718.10">
    <property type="entry name" value="Isopropylmalate Dehydrogenase"/>
    <property type="match status" value="1"/>
</dbReference>
<reference evidence="5 6" key="1">
    <citation type="submission" date="2017-08" db="EMBL/GenBank/DDBJ databases">
        <title>Draft genome sequences of 64 type strains of genus Staph aureus.</title>
        <authorList>
            <person name="Cole K."/>
            <person name="Golubchik T."/>
            <person name="Russell J."/>
            <person name="Foster D."/>
            <person name="Llewelyn M."/>
            <person name="Wilson D."/>
            <person name="Crook D."/>
            <person name="Paul J."/>
        </authorList>
    </citation>
    <scope>NUCLEOTIDE SEQUENCE [LARGE SCALE GENOMIC DNA]</scope>
    <source>
        <strain evidence="5 6">DSM 29875</strain>
    </source>
</reference>
<evidence type="ECO:0000256" key="1">
    <source>
        <dbReference type="ARBA" id="ARBA00005656"/>
    </source>
</evidence>
<gene>
    <name evidence="5" type="ORF">CD039_09325</name>
</gene>
<dbReference type="GeneID" id="98298549"/>
<dbReference type="GO" id="GO:0016746">
    <property type="term" value="F:acyltransferase activity"/>
    <property type="evidence" value="ECO:0007669"/>
    <property type="project" value="UniProtKB-KW"/>
</dbReference>
<evidence type="ECO:0000313" key="6">
    <source>
        <dbReference type="Proteomes" id="UP000242712"/>
    </source>
</evidence>
<dbReference type="Pfam" id="PF01515">
    <property type="entry name" value="PTA_PTB"/>
    <property type="match status" value="1"/>
</dbReference>
<dbReference type="RefSeq" id="WP_103372080.1">
    <property type="nucleotide sequence ID" value="NZ_CBCRVO010000002.1"/>
</dbReference>
<protein>
    <submittedName>
        <fullName evidence="5">Phosphate butyryltransferase</fullName>
    </submittedName>
</protein>
<evidence type="ECO:0000256" key="3">
    <source>
        <dbReference type="ARBA" id="ARBA00023315"/>
    </source>
</evidence>
<keyword evidence="6" id="KW-1185">Reference proteome</keyword>
<keyword evidence="2 5" id="KW-0808">Transferase</keyword>
<dbReference type="PANTHER" id="PTHR43356:SF2">
    <property type="entry name" value="PHOSPHATE ACETYLTRANSFERASE"/>
    <property type="match status" value="1"/>
</dbReference>
<dbReference type="EMBL" id="PPPX01000016">
    <property type="protein sequence ID" value="POA08284.1"/>
    <property type="molecule type" value="Genomic_DNA"/>
</dbReference>
<dbReference type="InterPro" id="IPR050500">
    <property type="entry name" value="Phos_Acetyltrans/Butyryltrans"/>
</dbReference>
<name>A0A2K4FAB5_9STAP</name>
<dbReference type="Proteomes" id="UP000242712">
    <property type="component" value="Unassembled WGS sequence"/>
</dbReference>